<dbReference type="Proteomes" id="UP000245626">
    <property type="component" value="Unassembled WGS sequence"/>
</dbReference>
<dbReference type="EMBL" id="KZ820275">
    <property type="protein sequence ID" value="PWN48066.1"/>
    <property type="molecule type" value="Genomic_DNA"/>
</dbReference>
<gene>
    <name evidence="1" type="ORF">IE53DRAFT_381639</name>
</gene>
<proteinExistence type="predicted"/>
<evidence type="ECO:0000313" key="2">
    <source>
        <dbReference type="Proteomes" id="UP000245626"/>
    </source>
</evidence>
<protein>
    <submittedName>
        <fullName evidence="1">Hydantoinase/oxoprolinase</fullName>
    </submittedName>
</protein>
<organism evidence="1 2">
    <name type="scientific">Violaceomyces palustris</name>
    <dbReference type="NCBI Taxonomy" id="1673888"/>
    <lineage>
        <taxon>Eukaryota</taxon>
        <taxon>Fungi</taxon>
        <taxon>Dikarya</taxon>
        <taxon>Basidiomycota</taxon>
        <taxon>Ustilaginomycotina</taxon>
        <taxon>Ustilaginomycetes</taxon>
        <taxon>Violaceomycetales</taxon>
        <taxon>Violaceomycetaceae</taxon>
        <taxon>Violaceomyces</taxon>
    </lineage>
</organism>
<evidence type="ECO:0000313" key="1">
    <source>
        <dbReference type="EMBL" id="PWN48066.1"/>
    </source>
</evidence>
<name>A0ACD0NQI6_9BASI</name>
<sequence length="996" mass="107348">MSHYCIGIDVGGTNTDAVLLNSSRAILSTVKTPTTKEPSDAIQTCLKKILRGSFVDVKKVRALMIGTTHFINAVLQNDASKLARVAVLRLAYPYTTFCPPFVDIPAKLRSIIQGHYAIIKGGKQISGEEISKPSRDEIRNQCVIMKEKGLHAIVIVGVFSSLEKEGESQEELVASWIREELGDGVDITCSRSIGPTGLLERENASILNASMLRYARHIIRSFVEAIRRLGLESQLYLTKNDGTLATAKEAAQVPIKTFSSGATNSMRGASFLSRDFLETEKCGALVIDVGGTSSDCGALLPNGSLRQAAAFVEVGGVRTNFPMPDVSSIGLGGGSIIKFKTKHAGGGFAVEVGPSSVGYRLASEAVVFGGNTLTATDIVAASGSLEDTKIGDHQLAEERVSPEEISLTKEEIKVKLERLVAKMKTSPEPVPLILVGGGSIIAPEKLKGCKDVIRPPHYSCANAVGAAVALVSGVVDTIEVLEGKTLEETVIPLKAEAIQRAVLAGAKEETVEIVEVESIPVQYVTNKTTRIIVRATGELSAEKEPEYMPSPAQGIKDLWLDDFKQYEPEMPLPELLPFHDLLIPDHVMEYKPCITEEGEWQLSELDLFWIQEGCGILGTGGGGTPYSPYLMARHLIVEGHNIRVVELSSLEDSAMIARTAFMGSPSISSERLAGEEAIKANILMTNFTDVQPAAVISEEIGGGNGIEPMILASSKYLDVPVVDADNMARAYPNMWQSLLGAYDVFGALTPCAISDACGNSAILASTSTKWNVENILRTICTELGSSAATSHQPLAASVCKQFSACGTLSQAWRLGRALSDCRKRNDLKSIPRALTELQSGNLLFSGKIMNVEREVREGFTWGFVKIVSFKESTEEDVLSEDIQDDGSLMVEFQNEYLCATLLGVGSEMGKVQAIVPDLICLLDSTGIALGTPEVRYGLRVSVIALANDPKWTTTEEGLRCGGPKAFGFEHDYVNMLGEYKQPRSVIEEYMPKNALA</sequence>
<accession>A0ACD0NQI6</accession>
<reference evidence="1 2" key="1">
    <citation type="journal article" date="2018" name="Mol. Biol. Evol.">
        <title>Broad Genomic Sampling Reveals a Smut Pathogenic Ancestry of the Fungal Clade Ustilaginomycotina.</title>
        <authorList>
            <person name="Kijpornyongpan T."/>
            <person name="Mondo S.J."/>
            <person name="Barry K."/>
            <person name="Sandor L."/>
            <person name="Lee J."/>
            <person name="Lipzen A."/>
            <person name="Pangilinan J."/>
            <person name="LaButti K."/>
            <person name="Hainaut M."/>
            <person name="Henrissat B."/>
            <person name="Grigoriev I.V."/>
            <person name="Spatafora J.W."/>
            <person name="Aime M.C."/>
        </authorList>
    </citation>
    <scope>NUCLEOTIDE SEQUENCE [LARGE SCALE GENOMIC DNA]</scope>
    <source>
        <strain evidence="1 2">SA 807</strain>
    </source>
</reference>
<keyword evidence="2" id="KW-1185">Reference proteome</keyword>